<dbReference type="EMBL" id="DS268493">
    <property type="protein sequence ID" value="EFP11760.1"/>
    <property type="molecule type" value="Genomic_DNA"/>
</dbReference>
<dbReference type="InterPro" id="IPR012677">
    <property type="entry name" value="Nucleotide-bd_a/b_plait_sf"/>
</dbReference>
<dbReference type="Pfam" id="PF00076">
    <property type="entry name" value="RRM_1"/>
    <property type="match status" value="2"/>
</dbReference>
<evidence type="ECO:0000313" key="7">
    <source>
        <dbReference type="EMBL" id="EFP11760.1"/>
    </source>
</evidence>
<reference evidence="7" key="1">
    <citation type="submission" date="2007-07" db="EMBL/GenBank/DDBJ databases">
        <title>PCAP assembly of the Caenorhabditis remanei genome.</title>
        <authorList>
            <consortium name="The Caenorhabditis remanei Sequencing Consortium"/>
            <person name="Wilson R.K."/>
        </authorList>
    </citation>
    <scope>NUCLEOTIDE SEQUENCE [LARGE SCALE GENOMIC DNA]</scope>
    <source>
        <strain evidence="7">PB4641</strain>
    </source>
</reference>
<dbReference type="SMART" id="SM00361">
    <property type="entry name" value="RRM_1"/>
    <property type="match status" value="2"/>
</dbReference>
<dbReference type="InterPro" id="IPR035979">
    <property type="entry name" value="RBD_domain_sf"/>
</dbReference>
<keyword evidence="8" id="KW-1185">Reference proteome</keyword>
<feature type="compositionally biased region" description="Low complexity" evidence="5">
    <location>
        <begin position="27"/>
        <end position="41"/>
    </location>
</feature>
<dbReference type="OrthoDB" id="8123449at2759"/>
<keyword evidence="3 4" id="KW-0694">RNA-binding</keyword>
<evidence type="ECO:0000313" key="8">
    <source>
        <dbReference type="Proteomes" id="UP000008281"/>
    </source>
</evidence>
<feature type="compositionally biased region" description="Basic residues" evidence="5">
    <location>
        <begin position="45"/>
        <end position="62"/>
    </location>
</feature>
<evidence type="ECO:0000259" key="6">
    <source>
        <dbReference type="PROSITE" id="PS50102"/>
    </source>
</evidence>
<dbReference type="NCBIfam" id="TIGR01622">
    <property type="entry name" value="SF-CC1"/>
    <property type="match status" value="1"/>
</dbReference>
<feature type="compositionally biased region" description="Low complexity" evidence="5">
    <location>
        <begin position="1"/>
        <end position="17"/>
    </location>
</feature>
<evidence type="ECO:0000256" key="5">
    <source>
        <dbReference type="SAM" id="MobiDB-lite"/>
    </source>
</evidence>
<dbReference type="GO" id="GO:0006397">
    <property type="term" value="P:mRNA processing"/>
    <property type="evidence" value="ECO:0007669"/>
    <property type="project" value="InterPro"/>
</dbReference>
<dbReference type="GO" id="GO:0003723">
    <property type="term" value="F:RNA binding"/>
    <property type="evidence" value="ECO:0007669"/>
    <property type="project" value="UniProtKB-UniRule"/>
</dbReference>
<dbReference type="Pfam" id="PF15519">
    <property type="entry name" value="RBM39linker"/>
    <property type="match status" value="1"/>
</dbReference>
<dbReference type="Gene3D" id="3.30.70.330">
    <property type="match status" value="3"/>
</dbReference>
<sequence length="651" mass="73280">MDGALDVDAMLDGAMDAAMEEKDQNRQKSSPSRSNRSRPFSGLRQRQKPAKSAKNRKMRSKSPKIDCRSRSPSRRSGRSRSRSRDRRRSRSRDRGDRRRSRSRSRDRRRRRSTSRDRRRSRSRDRGAYRRRSRQGKGENDELEEEKDEKKTEMREIWVVFAGFCRSYRAVPRYRRNSTRSRDRRRSPPRRRRSPPRRSPRRSPPRGRLPGPERRDVMPFNPRHSPPKNAKLELSPEERDQRTLLIMQIARDTRPRDLEEFFSSVGAVRDVRIITDSRTGRSKGICYVEFWDEESVPLGLALNGQRLMGAPLQIQRTCAERNRAANSSMASTLGFVAPGAAKGPAHVLVENLHPKITENMIREIFESFGRIEKLEMEKLSNGDNRETAVIVFRNADEAQKSIEQLNNFELAGRQIRLSIKQDAPPPPQIKKEEASIHQRSLDDVGDRQGFSLGAGGRQQLMAKLAQGTGSGMELTASAQMAAQHAGNSQIPSIATQCFLLSNMFDPSKETEPAWDHDIREDVIEQCAQHGGALHVFVDKGSEQGNVYVKCPSIAIAHQAVSALHGRWFSGKVITANYVPVNSYHDLFPDAVAARVPLNTRIAAAAGIQMMQVPVMVAPGGGVPANGYSSYGMMSATGAIPPQSSQAPYGGYY</sequence>
<dbReference type="HOGENOM" id="CLU_020551_5_1_1"/>
<feature type="domain" description="RRM" evidence="6">
    <location>
        <begin position="344"/>
        <end position="421"/>
    </location>
</feature>
<feature type="domain" description="RRM" evidence="6">
    <location>
        <begin position="241"/>
        <end position="318"/>
    </location>
</feature>
<dbReference type="eggNOG" id="KOG0147">
    <property type="taxonomic scope" value="Eukaryota"/>
</dbReference>
<dbReference type="SUPFAM" id="SSF54928">
    <property type="entry name" value="RNA-binding domain, RBD"/>
    <property type="match status" value="2"/>
</dbReference>
<dbReference type="CDD" id="cd12285">
    <property type="entry name" value="RRM3_RBM39_like"/>
    <property type="match status" value="1"/>
</dbReference>
<dbReference type="InParanoid" id="E3MXT8"/>
<evidence type="ECO:0000256" key="1">
    <source>
        <dbReference type="ARBA" id="ARBA00022553"/>
    </source>
</evidence>
<feature type="region of interest" description="Disordered" evidence="5">
    <location>
        <begin position="1"/>
        <end position="147"/>
    </location>
</feature>
<dbReference type="CDD" id="cd12283">
    <property type="entry name" value="RRM1_RBM39_like"/>
    <property type="match status" value="1"/>
</dbReference>
<dbReference type="AlphaFoldDB" id="E3MXT8"/>
<keyword evidence="2" id="KW-0677">Repeat</keyword>
<feature type="region of interest" description="Disordered" evidence="5">
    <location>
        <begin position="174"/>
        <end position="237"/>
    </location>
</feature>
<evidence type="ECO:0000256" key="2">
    <source>
        <dbReference type="ARBA" id="ARBA00022737"/>
    </source>
</evidence>
<feature type="compositionally biased region" description="Basic residues" evidence="5">
    <location>
        <begin position="174"/>
        <end position="204"/>
    </location>
</feature>
<dbReference type="FunFam" id="3.30.70.330:FF:001269">
    <property type="entry name" value="RNA Binding Motif protein homolog"/>
    <property type="match status" value="1"/>
</dbReference>
<dbReference type="Proteomes" id="UP000008281">
    <property type="component" value="Unassembled WGS sequence"/>
</dbReference>
<dbReference type="InterPro" id="IPR000504">
    <property type="entry name" value="RRM_dom"/>
</dbReference>
<dbReference type="FunFam" id="3.30.70.330:FF:000135">
    <property type="entry name" value="RNA-binding protein 39 isoform X2"/>
    <property type="match status" value="1"/>
</dbReference>
<dbReference type="SMART" id="SM00360">
    <property type="entry name" value="RRM"/>
    <property type="match status" value="3"/>
</dbReference>
<proteinExistence type="predicted"/>
<evidence type="ECO:0000256" key="4">
    <source>
        <dbReference type="PROSITE-ProRule" id="PRU00176"/>
    </source>
</evidence>
<dbReference type="InterPro" id="IPR003954">
    <property type="entry name" value="RRM_euk-type"/>
</dbReference>
<gene>
    <name evidence="7" type="ORF">CRE_26746</name>
</gene>
<name>E3MXT8_CAERE</name>
<protein>
    <recommendedName>
        <fullName evidence="6">RRM domain-containing protein</fullName>
    </recommendedName>
</protein>
<dbReference type="OMA" id="GRDNDKG"/>
<feature type="compositionally biased region" description="Basic residues" evidence="5">
    <location>
        <begin position="71"/>
        <end position="134"/>
    </location>
</feature>
<organism evidence="8">
    <name type="scientific">Caenorhabditis remanei</name>
    <name type="common">Caenorhabditis vulgaris</name>
    <dbReference type="NCBI Taxonomy" id="31234"/>
    <lineage>
        <taxon>Eukaryota</taxon>
        <taxon>Metazoa</taxon>
        <taxon>Ecdysozoa</taxon>
        <taxon>Nematoda</taxon>
        <taxon>Chromadorea</taxon>
        <taxon>Rhabditida</taxon>
        <taxon>Rhabditina</taxon>
        <taxon>Rhabditomorpha</taxon>
        <taxon>Rhabditoidea</taxon>
        <taxon>Rhabditidae</taxon>
        <taxon>Peloderinae</taxon>
        <taxon>Caenorhabditis</taxon>
    </lineage>
</organism>
<keyword evidence="1" id="KW-0597">Phosphoprotein</keyword>
<dbReference type="InterPro" id="IPR006509">
    <property type="entry name" value="RBM39_SF"/>
</dbReference>
<dbReference type="PANTHER" id="PTHR48036">
    <property type="entry name" value="SPLICING FACTOR (PAD-1), PUTATIVE (AFU_ORTHOLOGUE AFUA_1G15810)-RELATED"/>
    <property type="match status" value="1"/>
</dbReference>
<dbReference type="InterPro" id="IPR029123">
    <property type="entry name" value="RBM39_linker"/>
</dbReference>
<accession>E3MXT8</accession>
<dbReference type="PROSITE" id="PS50102">
    <property type="entry name" value="RRM"/>
    <property type="match status" value="2"/>
</dbReference>
<dbReference type="GO" id="GO:0005634">
    <property type="term" value="C:nucleus"/>
    <property type="evidence" value="ECO:0007669"/>
    <property type="project" value="InterPro"/>
</dbReference>
<dbReference type="FunCoup" id="E3MXT8">
    <property type="interactions" value="3427"/>
</dbReference>
<dbReference type="STRING" id="31234.E3MXT8"/>
<evidence type="ECO:0000256" key="3">
    <source>
        <dbReference type="ARBA" id="ARBA00022884"/>
    </source>
</evidence>